<evidence type="ECO:0000313" key="2">
    <source>
        <dbReference type="Proteomes" id="UP000005408"/>
    </source>
</evidence>
<proteinExistence type="predicted"/>
<accession>A0A8W8NRN2</accession>
<dbReference type="EnsemblMetazoa" id="G7677.1">
    <property type="protein sequence ID" value="G7677.1:cds"/>
    <property type="gene ID" value="G7677"/>
</dbReference>
<protein>
    <submittedName>
        <fullName evidence="1">Uncharacterized protein</fullName>
    </submittedName>
</protein>
<organism evidence="1 2">
    <name type="scientific">Magallana gigas</name>
    <name type="common">Pacific oyster</name>
    <name type="synonym">Crassostrea gigas</name>
    <dbReference type="NCBI Taxonomy" id="29159"/>
    <lineage>
        <taxon>Eukaryota</taxon>
        <taxon>Metazoa</taxon>
        <taxon>Spiralia</taxon>
        <taxon>Lophotrochozoa</taxon>
        <taxon>Mollusca</taxon>
        <taxon>Bivalvia</taxon>
        <taxon>Autobranchia</taxon>
        <taxon>Pteriomorphia</taxon>
        <taxon>Ostreida</taxon>
        <taxon>Ostreoidea</taxon>
        <taxon>Ostreidae</taxon>
        <taxon>Magallana</taxon>
    </lineage>
</organism>
<keyword evidence="2" id="KW-1185">Reference proteome</keyword>
<evidence type="ECO:0000313" key="1">
    <source>
        <dbReference type="EnsemblMetazoa" id="G7677.1:cds"/>
    </source>
</evidence>
<reference evidence="1" key="1">
    <citation type="submission" date="2022-08" db="UniProtKB">
        <authorList>
            <consortium name="EnsemblMetazoa"/>
        </authorList>
    </citation>
    <scope>IDENTIFICATION</scope>
    <source>
        <strain evidence="1">05x7-T-G4-1.051#20</strain>
    </source>
</reference>
<sequence length="378" mass="42769">MVSNEDISRAYEFCKRYNVCPRSNVISQAENKKVFYDTFYDILERQMTGFLHDLQARTNTEGVTIEEELIGLIEELRAKKKTKKPELTAQCLARIKKAKKYGVVGYRLMDNKLFVFVDGPLIMETHKKTQLERYIEDSFDGSVQITPLNTVLKPHCAIKCGGYITNNTINKSGTIGIFGKIRNLVTNDMVRTVALSSPNLFSDGDIASLPNGEHVGACCWPVKLEPHRENLVDVSIVEIDSTKIDTIERAIFNEHILVEEIPHEDLYHQLVFKYGAKTQTTYGWIKKISNFELFERDVLVIMPKSPATLFSDEGDSGAIVVTIINGKHHGIGMVFGSHLEPEKSSNKSTKIPTVAIFLKNALDRFTRMREMSICVEEI</sequence>
<name>A0A8W8NRN2_MAGGI</name>
<dbReference type="AlphaFoldDB" id="A0A8W8NRN2"/>
<dbReference type="Proteomes" id="UP000005408">
    <property type="component" value="Unassembled WGS sequence"/>
</dbReference>